<sequence length="264" mass="30295">MAWFEKEMDYARESLEKVAEHAIAKAGEQLGETVHEGIALASRELRDIIMGASREVDSKLEKISEELHSQRQFTKSDVKELVDYAAERLGATLDARIALAREEIASLVQDKVEYLKQEIDGFFLQRQRDLARERRRLIANVLIAVAAAFVMGWVSLMYHRVLGGTMDLFGVFRAVVVALAGGYGVYLLVAWFRRYRRMSEHKKDLMFLVMRYWGVLKPEGLFGHLLLLLVLSLLYAILFYPEEVARLTGSGWFMEWVARLHGRP</sequence>
<dbReference type="EMBL" id="JBAJEX010000004">
    <property type="protein sequence ID" value="MEO1766861.1"/>
    <property type="molecule type" value="Genomic_DNA"/>
</dbReference>
<feature type="transmembrane region" description="Helical" evidence="1">
    <location>
        <begin position="170"/>
        <end position="192"/>
    </location>
</feature>
<evidence type="ECO:0000256" key="1">
    <source>
        <dbReference type="SAM" id="Phobius"/>
    </source>
</evidence>
<dbReference type="RefSeq" id="WP_347307972.1">
    <property type="nucleotide sequence ID" value="NZ_JBAJEX010000004.1"/>
</dbReference>
<comment type="caution">
    <text evidence="2">The sequence shown here is derived from an EMBL/GenBank/DDBJ whole genome shotgun (WGS) entry which is preliminary data.</text>
</comment>
<proteinExistence type="predicted"/>
<feature type="transmembrane region" description="Helical" evidence="1">
    <location>
        <begin position="220"/>
        <end position="240"/>
    </location>
</feature>
<evidence type="ECO:0000313" key="2">
    <source>
        <dbReference type="EMBL" id="MEO1766861.1"/>
    </source>
</evidence>
<reference evidence="2 3" key="1">
    <citation type="submission" date="2024-02" db="EMBL/GenBank/DDBJ databases">
        <title>New thermophilic sulfur-oxidizing bacteria from a hot springs of the Uzon caldera (Kamchatka, Russia).</title>
        <authorList>
            <person name="Dukat A.M."/>
            <person name="Elcheninov A.G."/>
            <person name="Frolov E.N."/>
        </authorList>
    </citation>
    <scope>NUCLEOTIDE SEQUENCE [LARGE SCALE GENOMIC DNA]</scope>
    <source>
        <strain evidence="2 3">AK1</strain>
    </source>
</reference>
<keyword evidence="3" id="KW-1185">Reference proteome</keyword>
<name>A0ABV0EDW8_9BURK</name>
<gene>
    <name evidence="2" type="ORF">V6E02_06515</name>
</gene>
<feature type="transmembrane region" description="Helical" evidence="1">
    <location>
        <begin position="137"/>
        <end position="158"/>
    </location>
</feature>
<dbReference type="Proteomes" id="UP001482231">
    <property type="component" value="Unassembled WGS sequence"/>
</dbReference>
<keyword evidence="1" id="KW-1133">Transmembrane helix</keyword>
<keyword evidence="1" id="KW-0472">Membrane</keyword>
<protein>
    <submittedName>
        <fullName evidence="2">Uncharacterized protein</fullName>
    </submittedName>
</protein>
<accession>A0ABV0EDW8</accession>
<keyword evidence="1" id="KW-0812">Transmembrane</keyword>
<organism evidence="2 3">
    <name type="scientific">Thiobacter aerophilum</name>
    <dbReference type="NCBI Taxonomy" id="3121275"/>
    <lineage>
        <taxon>Bacteria</taxon>
        <taxon>Pseudomonadati</taxon>
        <taxon>Pseudomonadota</taxon>
        <taxon>Betaproteobacteria</taxon>
        <taxon>Burkholderiales</taxon>
        <taxon>Thiobacteraceae</taxon>
        <taxon>Thiobacter</taxon>
    </lineage>
</organism>
<evidence type="ECO:0000313" key="3">
    <source>
        <dbReference type="Proteomes" id="UP001482231"/>
    </source>
</evidence>